<dbReference type="SMART" id="SM00382">
    <property type="entry name" value="AAA"/>
    <property type="match status" value="1"/>
</dbReference>
<gene>
    <name evidence="5" type="ORF">ENF32_00410</name>
</gene>
<dbReference type="PANTHER" id="PTHR45772">
    <property type="entry name" value="CONSERVED COMPONENT OF ABC TRANSPORTER FOR NATURAL AMINO ACIDS-RELATED"/>
    <property type="match status" value="1"/>
</dbReference>
<dbReference type="PROSITE" id="PS50893">
    <property type="entry name" value="ABC_TRANSPORTER_2"/>
    <property type="match status" value="1"/>
</dbReference>
<dbReference type="GO" id="GO:0005524">
    <property type="term" value="F:ATP binding"/>
    <property type="evidence" value="ECO:0007669"/>
    <property type="project" value="UniProtKB-KW"/>
</dbReference>
<evidence type="ECO:0000313" key="5">
    <source>
        <dbReference type="EMBL" id="HDD52520.1"/>
    </source>
</evidence>
<dbReference type="Proteomes" id="UP000885690">
    <property type="component" value="Unassembled WGS sequence"/>
</dbReference>
<accession>A0A7C0YCU3</accession>
<reference evidence="5" key="1">
    <citation type="journal article" date="2020" name="mSystems">
        <title>Genome- and Community-Level Interaction Insights into Carbon Utilization and Element Cycling Functions of Hydrothermarchaeota in Hydrothermal Sediment.</title>
        <authorList>
            <person name="Zhou Z."/>
            <person name="Liu Y."/>
            <person name="Xu W."/>
            <person name="Pan J."/>
            <person name="Luo Z.H."/>
            <person name="Li M."/>
        </authorList>
    </citation>
    <scope>NUCLEOTIDE SEQUENCE [LARGE SCALE GENOMIC DNA]</scope>
    <source>
        <strain evidence="5">HyVt-115</strain>
    </source>
</reference>
<dbReference type="InterPro" id="IPR003439">
    <property type="entry name" value="ABC_transporter-like_ATP-bd"/>
</dbReference>
<name>A0A7C0YCU3_9BACT</name>
<organism evidence="5">
    <name type="scientific">Thermosulfidibacter takaii</name>
    <dbReference type="NCBI Taxonomy" id="412593"/>
    <lineage>
        <taxon>Bacteria</taxon>
        <taxon>Pseudomonadati</taxon>
        <taxon>Thermosulfidibacterota</taxon>
        <taxon>Thermosulfidibacteria</taxon>
        <taxon>Thermosulfidibacterales</taxon>
        <taxon>Thermosulfidibacteraceae</taxon>
    </lineage>
</organism>
<keyword evidence="1" id="KW-0813">Transport</keyword>
<dbReference type="Pfam" id="PF00005">
    <property type="entry name" value="ABC_tran"/>
    <property type="match status" value="1"/>
</dbReference>
<evidence type="ECO:0000256" key="2">
    <source>
        <dbReference type="ARBA" id="ARBA00022741"/>
    </source>
</evidence>
<dbReference type="EMBL" id="DQWS01000018">
    <property type="protein sequence ID" value="HDD52520.1"/>
    <property type="molecule type" value="Genomic_DNA"/>
</dbReference>
<keyword evidence="3 5" id="KW-0067">ATP-binding</keyword>
<dbReference type="GO" id="GO:0005886">
    <property type="term" value="C:plasma membrane"/>
    <property type="evidence" value="ECO:0007669"/>
    <property type="project" value="TreeGrafter"/>
</dbReference>
<dbReference type="InterPro" id="IPR051120">
    <property type="entry name" value="ABC_AA/LPS_Transport"/>
</dbReference>
<dbReference type="Gene3D" id="3.40.50.300">
    <property type="entry name" value="P-loop containing nucleotide triphosphate hydrolases"/>
    <property type="match status" value="1"/>
</dbReference>
<dbReference type="InterPro" id="IPR003593">
    <property type="entry name" value="AAA+_ATPase"/>
</dbReference>
<dbReference type="AlphaFoldDB" id="A0A7C0YCU3"/>
<dbReference type="FunFam" id="3.40.50.300:FF:000421">
    <property type="entry name" value="Branched-chain amino acid ABC transporter ATP-binding protein"/>
    <property type="match status" value="1"/>
</dbReference>
<keyword evidence="2" id="KW-0547">Nucleotide-binding</keyword>
<dbReference type="GO" id="GO:0016887">
    <property type="term" value="F:ATP hydrolysis activity"/>
    <property type="evidence" value="ECO:0007669"/>
    <property type="project" value="InterPro"/>
</dbReference>
<protein>
    <submittedName>
        <fullName evidence="5">ABC transporter ATP-binding protein</fullName>
    </submittedName>
</protein>
<sequence length="256" mass="27886">MVVLDARGVKKSFGGVKALRGVDVTVQEGTITALIGPNGSGKTTLFNILSGVLPMDEGKVIFMNREIGNWPAYKRAALGIARTFQNLQIFQEMSVLENVMAGGFRHTSSGFMAGGLSLPKARGEMGALEKKALKLLEELELTPYAHVQAGELPFGIQRKVEIARALALEPRLLLLDEPAAGLTTKETLALARFIHGLKERGITVFLVEHDMDLVMGISDWVIVLNFGQKIYEGTPLAVKRERTVIKAYLGEKRAKG</sequence>
<dbReference type="SUPFAM" id="SSF52540">
    <property type="entry name" value="P-loop containing nucleoside triphosphate hydrolases"/>
    <property type="match status" value="1"/>
</dbReference>
<evidence type="ECO:0000256" key="3">
    <source>
        <dbReference type="ARBA" id="ARBA00022840"/>
    </source>
</evidence>
<dbReference type="CDD" id="cd03219">
    <property type="entry name" value="ABC_Mj1267_LivG_branched"/>
    <property type="match status" value="1"/>
</dbReference>
<feature type="domain" description="ABC transporter" evidence="4">
    <location>
        <begin position="4"/>
        <end position="251"/>
    </location>
</feature>
<evidence type="ECO:0000259" key="4">
    <source>
        <dbReference type="PROSITE" id="PS50893"/>
    </source>
</evidence>
<dbReference type="InterPro" id="IPR027417">
    <property type="entry name" value="P-loop_NTPase"/>
</dbReference>
<proteinExistence type="predicted"/>
<comment type="caution">
    <text evidence="5">The sequence shown here is derived from an EMBL/GenBank/DDBJ whole genome shotgun (WGS) entry which is preliminary data.</text>
</comment>
<evidence type="ECO:0000256" key="1">
    <source>
        <dbReference type="ARBA" id="ARBA00022448"/>
    </source>
</evidence>